<dbReference type="PATRIC" id="fig|1348663.4.peg.1530"/>
<gene>
    <name evidence="3" type="ORF">KCH_15930</name>
</gene>
<evidence type="ECO:0000313" key="3">
    <source>
        <dbReference type="EMBL" id="KDN86650.1"/>
    </source>
</evidence>
<dbReference type="AlphaFoldDB" id="A0A066Z912"/>
<dbReference type="GO" id="GO:0016491">
    <property type="term" value="F:oxidoreductase activity"/>
    <property type="evidence" value="ECO:0007669"/>
    <property type="project" value="UniProtKB-KW"/>
</dbReference>
<reference evidence="3 4" key="1">
    <citation type="submission" date="2014-05" db="EMBL/GenBank/DDBJ databases">
        <title>Draft Genome Sequence of Kitasatospora cheerisanensis KCTC 2395.</title>
        <authorList>
            <person name="Nam D.H."/>
        </authorList>
    </citation>
    <scope>NUCLEOTIDE SEQUENCE [LARGE SCALE GENOMIC DNA]</scope>
    <source>
        <strain evidence="3 4">KCTC 2395</strain>
    </source>
</reference>
<dbReference type="HOGENOM" id="CLU_040452_3_1_11"/>
<dbReference type="RefSeq" id="WP_035860465.1">
    <property type="nucleotide sequence ID" value="NZ_KK853997.1"/>
</dbReference>
<dbReference type="Pfam" id="PF02615">
    <property type="entry name" value="Ldh_2"/>
    <property type="match status" value="1"/>
</dbReference>
<evidence type="ECO:0000256" key="1">
    <source>
        <dbReference type="ARBA" id="ARBA00006056"/>
    </source>
</evidence>
<evidence type="ECO:0000313" key="4">
    <source>
        <dbReference type="Proteomes" id="UP000027178"/>
    </source>
</evidence>
<dbReference type="EMBL" id="JNBY01000062">
    <property type="protein sequence ID" value="KDN86650.1"/>
    <property type="molecule type" value="Genomic_DNA"/>
</dbReference>
<dbReference type="InterPro" id="IPR043144">
    <property type="entry name" value="Mal/L-sulf/L-lact_DH-like_ah"/>
</dbReference>
<dbReference type="Gene3D" id="1.10.1530.10">
    <property type="match status" value="1"/>
</dbReference>
<dbReference type="OrthoDB" id="924592at2"/>
<evidence type="ECO:0000256" key="2">
    <source>
        <dbReference type="ARBA" id="ARBA00023002"/>
    </source>
</evidence>
<protein>
    <submittedName>
        <fullName evidence="3">Lactate dehydrogenase</fullName>
    </submittedName>
</protein>
<dbReference type="Gene3D" id="3.30.1370.60">
    <property type="entry name" value="Hypothetical oxidoreductase yiak, domain 2"/>
    <property type="match status" value="1"/>
</dbReference>
<dbReference type="PANTHER" id="PTHR11091:SF0">
    <property type="entry name" value="MALATE DEHYDROGENASE"/>
    <property type="match status" value="1"/>
</dbReference>
<comment type="caution">
    <text evidence="3">The sequence shown here is derived from an EMBL/GenBank/DDBJ whole genome shotgun (WGS) entry which is preliminary data.</text>
</comment>
<comment type="similarity">
    <text evidence="1">Belongs to the LDH2/MDH2 oxidoreductase family.</text>
</comment>
<keyword evidence="4" id="KW-1185">Reference proteome</keyword>
<dbReference type="Proteomes" id="UP000027178">
    <property type="component" value="Unassembled WGS sequence"/>
</dbReference>
<accession>A0A066Z912</accession>
<dbReference type="InterPro" id="IPR036111">
    <property type="entry name" value="Mal/L-sulfo/L-lacto_DH-like_sf"/>
</dbReference>
<name>A0A066Z912_9ACTN</name>
<dbReference type="eggNOG" id="COG2055">
    <property type="taxonomic scope" value="Bacteria"/>
</dbReference>
<keyword evidence="2" id="KW-0560">Oxidoreductase</keyword>
<dbReference type="SUPFAM" id="SSF89733">
    <property type="entry name" value="L-sulfolactate dehydrogenase-like"/>
    <property type="match status" value="1"/>
</dbReference>
<proteinExistence type="inferred from homology"/>
<organism evidence="3 4">
    <name type="scientific">Kitasatospora cheerisanensis KCTC 2395</name>
    <dbReference type="NCBI Taxonomy" id="1348663"/>
    <lineage>
        <taxon>Bacteria</taxon>
        <taxon>Bacillati</taxon>
        <taxon>Actinomycetota</taxon>
        <taxon>Actinomycetes</taxon>
        <taxon>Kitasatosporales</taxon>
        <taxon>Streptomycetaceae</taxon>
        <taxon>Kitasatospora</taxon>
    </lineage>
</organism>
<sequence>MTTVASAPSAAARTVRVPYAELLRFTTEVFVAHRLPPGRAQLAAEALCYGDAAGMDSHGLVNLSRLYLPLLADGRADPLAEPVVLADRGAAVLVDAGNALGLWQAGAAMELAAERAERFGIGLVSVRRATHFGCAGHHAARVTGRGMVGLLASNCGRQRIARPPGGAVALLGTNPWSMAAPAGELPPYVLDMSTTAVPTGRVRAAARAGREIPAGWLADEAGHPVTDPAAFDRGEAHLLWLGSGSGAEFKGFGLGLMVEVLAALLPGAGMGPEPAALEGDGGPSGRDDDIGLFALAIAPAALRDPEQVAADARTLFSTVLACPPAAGQEGPVVYPGWHEARRTAEAHRDGVPLAVPLLAELAALADRFGIRPVAAEVAA</sequence>
<dbReference type="PANTHER" id="PTHR11091">
    <property type="entry name" value="OXIDOREDUCTASE-RELATED"/>
    <property type="match status" value="1"/>
</dbReference>
<dbReference type="InterPro" id="IPR003767">
    <property type="entry name" value="Malate/L-lactate_DH-like"/>
</dbReference>
<dbReference type="InterPro" id="IPR043143">
    <property type="entry name" value="Mal/L-sulf/L-lact_DH-like_NADP"/>
</dbReference>